<proteinExistence type="predicted"/>
<evidence type="ECO:0000313" key="2">
    <source>
        <dbReference type="Proteomes" id="UP000637578"/>
    </source>
</evidence>
<keyword evidence="2" id="KW-1185">Reference proteome</keyword>
<organism evidence="1 2">
    <name type="scientific">Longimycelium tulufanense</name>
    <dbReference type="NCBI Taxonomy" id="907463"/>
    <lineage>
        <taxon>Bacteria</taxon>
        <taxon>Bacillati</taxon>
        <taxon>Actinomycetota</taxon>
        <taxon>Actinomycetes</taxon>
        <taxon>Pseudonocardiales</taxon>
        <taxon>Pseudonocardiaceae</taxon>
        <taxon>Longimycelium</taxon>
    </lineage>
</organism>
<dbReference type="Gene3D" id="1.20.5.340">
    <property type="match status" value="1"/>
</dbReference>
<accession>A0A8J3CA70</accession>
<dbReference type="Proteomes" id="UP000637578">
    <property type="component" value="Unassembled WGS sequence"/>
</dbReference>
<reference evidence="1" key="1">
    <citation type="journal article" date="2014" name="Int. J. Syst. Evol. Microbiol.">
        <title>Complete genome sequence of Corynebacterium casei LMG S-19264T (=DSM 44701T), isolated from a smear-ripened cheese.</title>
        <authorList>
            <consortium name="US DOE Joint Genome Institute (JGI-PGF)"/>
            <person name="Walter F."/>
            <person name="Albersmeier A."/>
            <person name="Kalinowski J."/>
            <person name="Ruckert C."/>
        </authorList>
    </citation>
    <scope>NUCLEOTIDE SEQUENCE</scope>
    <source>
        <strain evidence="1">CGMCC 4.5737</strain>
    </source>
</reference>
<evidence type="ECO:0008006" key="3">
    <source>
        <dbReference type="Google" id="ProtNLM"/>
    </source>
</evidence>
<gene>
    <name evidence="1" type="ORF">GCM10012275_05910</name>
</gene>
<dbReference type="EMBL" id="BMMK01000002">
    <property type="protein sequence ID" value="GGM37687.1"/>
    <property type="molecule type" value="Genomic_DNA"/>
</dbReference>
<dbReference type="SUPFAM" id="SSF57997">
    <property type="entry name" value="Tropomyosin"/>
    <property type="match status" value="1"/>
</dbReference>
<evidence type="ECO:0000313" key="1">
    <source>
        <dbReference type="EMBL" id="GGM37687.1"/>
    </source>
</evidence>
<sequence>MIVTLGYTRVSYEHDSTNKRAGSENGAPAEHEGIRRVSEIDDLKVRMATIEEQVATLANQVQANRADAAAARVLAGAADRDVSEFRAILRNHTQVLNAMNERVGIVEDKVDGLRGEFTSRMDQLDGRIDRLDGHMGQLDGRIDQLDGHMGQLDGRIDRLEAEHGRKLDDHGQKLDEILNLLRSRG</sequence>
<reference evidence="1" key="2">
    <citation type="submission" date="2020-09" db="EMBL/GenBank/DDBJ databases">
        <authorList>
            <person name="Sun Q."/>
            <person name="Zhou Y."/>
        </authorList>
    </citation>
    <scope>NUCLEOTIDE SEQUENCE</scope>
    <source>
        <strain evidence="1">CGMCC 4.5737</strain>
    </source>
</reference>
<comment type="caution">
    <text evidence="1">The sequence shown here is derived from an EMBL/GenBank/DDBJ whole genome shotgun (WGS) entry which is preliminary data.</text>
</comment>
<name>A0A8J3CA70_9PSEU</name>
<protein>
    <recommendedName>
        <fullName evidence="3">t-SNARE coiled-coil homology domain-containing protein</fullName>
    </recommendedName>
</protein>
<dbReference type="AlphaFoldDB" id="A0A8J3CA70"/>